<sequence>MSQAEGLTSQNHLVRKGLKFSQLRLLAVLRDTGQIGAAAEQVGMTQPAASRLMAQLEEMIGTPIFTRHARGVSLTEAGHIMADQAVRTLRELDLSQERVVQAIQGTRGLVRIGSVTGPSLELILPLVREIRVLSPAVEIAVQVDTSNKLAEALLARELDFYVGRIPDGAHAQPFAVSDIGDEPIGLVVRADHPLTRIDPLSLDRCLDYDWVMQPPGGLLRRTAEDYILSKGLRLPRRVLGTASTLFTLALVQKTNAIAPLARAVAEFFIDSSGLGSRLATLPVAPDLTVKTYGVVTRQERDLSPAAETILATLLRRCSPGSMQGGEAGG</sequence>
<dbReference type="Pfam" id="PF03466">
    <property type="entry name" value="LysR_substrate"/>
    <property type="match status" value="1"/>
</dbReference>
<dbReference type="PANTHER" id="PTHR30419">
    <property type="entry name" value="HTH-TYPE TRANSCRIPTIONAL REGULATOR YBHD"/>
    <property type="match status" value="1"/>
</dbReference>
<comment type="similarity">
    <text evidence="1">Belongs to the LysR transcriptional regulatory family.</text>
</comment>
<dbReference type="InterPro" id="IPR036390">
    <property type="entry name" value="WH_DNA-bd_sf"/>
</dbReference>
<evidence type="ECO:0000256" key="1">
    <source>
        <dbReference type="ARBA" id="ARBA00009437"/>
    </source>
</evidence>
<evidence type="ECO:0000256" key="2">
    <source>
        <dbReference type="ARBA" id="ARBA00023015"/>
    </source>
</evidence>
<keyword evidence="2" id="KW-0805">Transcription regulation</keyword>
<dbReference type="AlphaFoldDB" id="A0A3S9B2C5"/>
<feature type="domain" description="HTH lysR-type" evidence="5">
    <location>
        <begin position="18"/>
        <end position="75"/>
    </location>
</feature>
<dbReference type="EMBL" id="CP032509">
    <property type="protein sequence ID" value="AZN71077.1"/>
    <property type="molecule type" value="Genomic_DNA"/>
</dbReference>
<dbReference type="PRINTS" id="PR00039">
    <property type="entry name" value="HTHLYSR"/>
</dbReference>
<gene>
    <name evidence="6" type="ORF">D5400_07100</name>
</gene>
<dbReference type="OrthoDB" id="7809623at2"/>
<organism evidence="6 7">
    <name type="scientific">Georhizobium profundi</name>
    <dbReference type="NCBI Taxonomy" id="2341112"/>
    <lineage>
        <taxon>Bacteria</taxon>
        <taxon>Pseudomonadati</taxon>
        <taxon>Pseudomonadota</taxon>
        <taxon>Alphaproteobacteria</taxon>
        <taxon>Hyphomicrobiales</taxon>
        <taxon>Rhizobiaceae</taxon>
        <taxon>Georhizobium</taxon>
    </lineage>
</organism>
<dbReference type="Gene3D" id="3.40.190.290">
    <property type="match status" value="1"/>
</dbReference>
<dbReference type="RefSeq" id="WP_126008982.1">
    <property type="nucleotide sequence ID" value="NZ_CP032509.1"/>
</dbReference>
<name>A0A3S9B2C5_9HYPH</name>
<dbReference type="GO" id="GO:0005829">
    <property type="term" value="C:cytosol"/>
    <property type="evidence" value="ECO:0007669"/>
    <property type="project" value="TreeGrafter"/>
</dbReference>
<evidence type="ECO:0000256" key="3">
    <source>
        <dbReference type="ARBA" id="ARBA00023125"/>
    </source>
</evidence>
<dbReference type="InterPro" id="IPR005119">
    <property type="entry name" value="LysR_subst-bd"/>
</dbReference>
<keyword evidence="3" id="KW-0238">DNA-binding</keyword>
<dbReference type="SUPFAM" id="SSF53850">
    <property type="entry name" value="Periplasmic binding protein-like II"/>
    <property type="match status" value="1"/>
</dbReference>
<evidence type="ECO:0000256" key="4">
    <source>
        <dbReference type="ARBA" id="ARBA00023163"/>
    </source>
</evidence>
<evidence type="ECO:0000259" key="5">
    <source>
        <dbReference type="PROSITE" id="PS50931"/>
    </source>
</evidence>
<protein>
    <submittedName>
        <fullName evidence="6">LysR family transcriptional regulator</fullName>
    </submittedName>
</protein>
<dbReference type="Pfam" id="PF00126">
    <property type="entry name" value="HTH_1"/>
    <property type="match status" value="1"/>
</dbReference>
<dbReference type="GO" id="GO:0003677">
    <property type="term" value="F:DNA binding"/>
    <property type="evidence" value="ECO:0007669"/>
    <property type="project" value="UniProtKB-KW"/>
</dbReference>
<evidence type="ECO:0000313" key="6">
    <source>
        <dbReference type="EMBL" id="AZN71077.1"/>
    </source>
</evidence>
<evidence type="ECO:0000313" key="7">
    <source>
        <dbReference type="Proteomes" id="UP000268192"/>
    </source>
</evidence>
<dbReference type="Gene3D" id="1.10.10.10">
    <property type="entry name" value="Winged helix-like DNA-binding domain superfamily/Winged helix DNA-binding domain"/>
    <property type="match status" value="1"/>
</dbReference>
<dbReference type="PROSITE" id="PS50931">
    <property type="entry name" value="HTH_LYSR"/>
    <property type="match status" value="1"/>
</dbReference>
<dbReference type="Proteomes" id="UP000268192">
    <property type="component" value="Chromosome"/>
</dbReference>
<dbReference type="InterPro" id="IPR036388">
    <property type="entry name" value="WH-like_DNA-bd_sf"/>
</dbReference>
<dbReference type="InterPro" id="IPR000847">
    <property type="entry name" value="LysR_HTH_N"/>
</dbReference>
<dbReference type="PANTHER" id="PTHR30419:SF8">
    <property type="entry name" value="NITROGEN ASSIMILATION TRANSCRIPTIONAL ACTIVATOR-RELATED"/>
    <property type="match status" value="1"/>
</dbReference>
<dbReference type="KEGG" id="abaw:D5400_07100"/>
<keyword evidence="4" id="KW-0804">Transcription</keyword>
<dbReference type="InterPro" id="IPR050950">
    <property type="entry name" value="HTH-type_LysR_regulators"/>
</dbReference>
<dbReference type="SUPFAM" id="SSF46785">
    <property type="entry name" value="Winged helix' DNA-binding domain"/>
    <property type="match status" value="1"/>
</dbReference>
<reference evidence="6 7" key="1">
    <citation type="submission" date="2018-09" db="EMBL/GenBank/DDBJ databases">
        <title>Marinorhizobium profundi gen. nov., sp. nov., isolated from a deep-sea sediment sample from the New Britain Trench and proposal of Marinorhizobiaceae fam. nov. in the order Rhizobiales of the class Alphaproteobacteria.</title>
        <authorList>
            <person name="Cao J."/>
        </authorList>
    </citation>
    <scope>NUCLEOTIDE SEQUENCE [LARGE SCALE GENOMIC DNA]</scope>
    <source>
        <strain evidence="6 7">WS11</strain>
    </source>
</reference>
<dbReference type="GO" id="GO:0003700">
    <property type="term" value="F:DNA-binding transcription factor activity"/>
    <property type="evidence" value="ECO:0007669"/>
    <property type="project" value="InterPro"/>
</dbReference>
<accession>A0A3S9B2C5</accession>
<keyword evidence="7" id="KW-1185">Reference proteome</keyword>
<proteinExistence type="inferred from homology"/>